<dbReference type="Proteomes" id="UP001396898">
    <property type="component" value="Unassembled WGS sequence"/>
</dbReference>
<proteinExistence type="predicted"/>
<evidence type="ECO:0000256" key="2">
    <source>
        <dbReference type="SAM" id="MobiDB-lite"/>
    </source>
</evidence>
<organism evidence="4 5">
    <name type="scientific">Apiospora marii</name>
    <dbReference type="NCBI Taxonomy" id="335849"/>
    <lineage>
        <taxon>Eukaryota</taxon>
        <taxon>Fungi</taxon>
        <taxon>Dikarya</taxon>
        <taxon>Ascomycota</taxon>
        <taxon>Pezizomycotina</taxon>
        <taxon>Sordariomycetes</taxon>
        <taxon>Xylariomycetidae</taxon>
        <taxon>Amphisphaeriales</taxon>
        <taxon>Apiosporaceae</taxon>
        <taxon>Apiospora</taxon>
    </lineage>
</organism>
<keyword evidence="1" id="KW-0808">Transferase</keyword>
<reference evidence="4 5" key="1">
    <citation type="submission" date="2023-01" db="EMBL/GenBank/DDBJ databases">
        <title>Analysis of 21 Apiospora genomes using comparative genomics revels a genus with tremendous synthesis potential of carbohydrate active enzymes and secondary metabolites.</title>
        <authorList>
            <person name="Sorensen T."/>
        </authorList>
    </citation>
    <scope>NUCLEOTIDE SEQUENCE [LARGE SCALE GENOMIC DNA]</scope>
    <source>
        <strain evidence="4 5">CBS 20057</strain>
    </source>
</reference>
<evidence type="ECO:0000259" key="3">
    <source>
        <dbReference type="Pfam" id="PF22664"/>
    </source>
</evidence>
<sequence length="581" mass="62738">MEPLHVVNQVAPREYVNFTLCFPFEDHKEQEAVNHLQRCVDDCIQQNPHLAGTIREQNTPQHNTLAYAPPKREPQREAGAVIVEKLRPSGFWTGHGNGTKSSFTYDELRAGGFSPGLFFDRVFVPVGDPAAVDGGGVPVMRVHAIFVSGGLLLGVFIHHAMADGAVATALIDDLAARSRGETALPRGGLLPKSQYLPLGRPSAEFEQRVRFLRETSRLGNEEIMAEMLPEWTTKDPNRGARFSIENCLPANPSPRVGKIFHFSKAKLAKLSRALAQQEPKGGGSNKPPSTNVALMALIWAYVAKARMRAVGVEDWSALLAKGRKKMNDDSSSEGGRENKGMTAQLTIVAAWNPSSSPKTQGGGRGSGFGQETLDALENFCGNAAKCPIAALPTTRLLWQGAAEATAKANSIGTTASTTTTNTARNEMGTPRGEEEDGERLEALAEIAALITRTLDSLDAEFVRRRAALLETLPDITAVAMNHDFEAPQNVLFNSHRFLAGADTVWDIPGLLLADNGGGRGTRRKPESIRKGRTVWGQGTVLVMPSSRESDVLEVMLAMSGTAMDGLCGDGGWRGWVERVVD</sequence>
<dbReference type="Pfam" id="PF22664">
    <property type="entry name" value="TRI-like_N"/>
    <property type="match status" value="1"/>
</dbReference>
<dbReference type="InterPro" id="IPR054710">
    <property type="entry name" value="Tri101-like_N"/>
</dbReference>
<protein>
    <recommendedName>
        <fullName evidence="3">Trichothecene 3-O-acetyltransferase-like N-terminal domain-containing protein</fullName>
    </recommendedName>
</protein>
<gene>
    <name evidence="4" type="ORF">PG991_014920</name>
</gene>
<dbReference type="EMBL" id="JAQQWI010000019">
    <property type="protein sequence ID" value="KAK7999245.1"/>
    <property type="molecule type" value="Genomic_DNA"/>
</dbReference>
<dbReference type="Gene3D" id="3.30.559.10">
    <property type="entry name" value="Chloramphenicol acetyltransferase-like domain"/>
    <property type="match status" value="2"/>
</dbReference>
<name>A0ABR1R5T1_9PEZI</name>
<feature type="region of interest" description="Disordered" evidence="2">
    <location>
        <begin position="415"/>
        <end position="436"/>
    </location>
</feature>
<comment type="caution">
    <text evidence="4">The sequence shown here is derived from an EMBL/GenBank/DDBJ whole genome shotgun (WGS) entry which is preliminary data.</text>
</comment>
<evidence type="ECO:0000313" key="4">
    <source>
        <dbReference type="EMBL" id="KAK7999245.1"/>
    </source>
</evidence>
<evidence type="ECO:0000313" key="5">
    <source>
        <dbReference type="Proteomes" id="UP001396898"/>
    </source>
</evidence>
<keyword evidence="5" id="KW-1185">Reference proteome</keyword>
<dbReference type="InterPro" id="IPR023213">
    <property type="entry name" value="CAT-like_dom_sf"/>
</dbReference>
<feature type="domain" description="Trichothecene 3-O-acetyltransferase-like N-terminal" evidence="3">
    <location>
        <begin position="15"/>
        <end position="172"/>
    </location>
</feature>
<evidence type="ECO:0000256" key="1">
    <source>
        <dbReference type="ARBA" id="ARBA00022679"/>
    </source>
</evidence>
<accession>A0ABR1R5T1</accession>